<accession>A0A5E4GKB8</accession>
<evidence type="ECO:0000313" key="1">
    <source>
        <dbReference type="EMBL" id="VVA40244.1"/>
    </source>
</evidence>
<dbReference type="InParanoid" id="A0A5E4GKB8"/>
<evidence type="ECO:0000313" key="2">
    <source>
        <dbReference type="Proteomes" id="UP000327085"/>
    </source>
</evidence>
<dbReference type="AlphaFoldDB" id="A0A5E4GKB8"/>
<dbReference type="Proteomes" id="UP000327085">
    <property type="component" value="Unassembled WGS sequence"/>
</dbReference>
<gene>
    <name evidence="1" type="ORF">ALMOND_2B004917</name>
</gene>
<proteinExistence type="predicted"/>
<organism evidence="1 2">
    <name type="scientific">Prunus dulcis</name>
    <name type="common">Almond</name>
    <name type="synonym">Amygdalus dulcis</name>
    <dbReference type="NCBI Taxonomy" id="3755"/>
    <lineage>
        <taxon>Eukaryota</taxon>
        <taxon>Viridiplantae</taxon>
        <taxon>Streptophyta</taxon>
        <taxon>Embryophyta</taxon>
        <taxon>Tracheophyta</taxon>
        <taxon>Spermatophyta</taxon>
        <taxon>Magnoliopsida</taxon>
        <taxon>eudicotyledons</taxon>
        <taxon>Gunneridae</taxon>
        <taxon>Pentapetalae</taxon>
        <taxon>rosids</taxon>
        <taxon>fabids</taxon>
        <taxon>Rosales</taxon>
        <taxon>Rosaceae</taxon>
        <taxon>Amygdaloideae</taxon>
        <taxon>Amygdaleae</taxon>
        <taxon>Prunus</taxon>
    </lineage>
</organism>
<dbReference type="EMBL" id="CABIKO010000943">
    <property type="protein sequence ID" value="VVA40244.1"/>
    <property type="molecule type" value="Genomic_DNA"/>
</dbReference>
<reference evidence="2" key="1">
    <citation type="journal article" date="2020" name="Plant J.">
        <title>Transposons played a major role in the diversification between the closely related almond and peach genomes: results from the almond genome sequence.</title>
        <authorList>
            <person name="Alioto T."/>
            <person name="Alexiou K.G."/>
            <person name="Bardil A."/>
            <person name="Barteri F."/>
            <person name="Castanera R."/>
            <person name="Cruz F."/>
            <person name="Dhingra A."/>
            <person name="Duval H."/>
            <person name="Fernandez I Marti A."/>
            <person name="Frias L."/>
            <person name="Galan B."/>
            <person name="Garcia J.L."/>
            <person name="Howad W."/>
            <person name="Gomez-Garrido J."/>
            <person name="Gut M."/>
            <person name="Julca I."/>
            <person name="Morata J."/>
            <person name="Puigdomenech P."/>
            <person name="Ribeca P."/>
            <person name="Rubio Cabetas M.J."/>
            <person name="Vlasova A."/>
            <person name="Wirthensohn M."/>
            <person name="Garcia-Mas J."/>
            <person name="Gabaldon T."/>
            <person name="Casacuberta J.M."/>
            <person name="Arus P."/>
        </authorList>
    </citation>
    <scope>NUCLEOTIDE SEQUENCE [LARGE SCALE GENOMIC DNA]</scope>
    <source>
        <strain evidence="2">cv. Texas</strain>
    </source>
</reference>
<sequence>MKEVTTVSEEGKTVEAKIKASVAVGATIEDGEAIGTDDPTVVTEVTRVGTTVTALEAAVVAMPSPIDLLLVLLSLAAATMVVPTPVTPHRPRGFRICSISTSSVQLLSLFSRKTKLMNFLSPASKIFSASFSSKSVILGCSSHELDGDSSYCSTISTGSIDPRVHSPRTFDEFKGCLDIAMALGLLDSAKLDELHTRLAEVELMISRYAEAATKMTMGCKLNEELAIIKE</sequence>
<name>A0A5E4GKB8_PRUDU</name>
<protein>
    <submittedName>
        <fullName evidence="1">PREDICTED: LOC110753083</fullName>
    </submittedName>
</protein>
<dbReference type="Gramene" id="VVA40244">
    <property type="protein sequence ID" value="VVA40244"/>
    <property type="gene ID" value="Prudul26B004917"/>
</dbReference>